<dbReference type="InterPro" id="IPR058647">
    <property type="entry name" value="BSH_CzcB-like"/>
</dbReference>
<dbReference type="Proteomes" id="UP000018130">
    <property type="component" value="Unassembled WGS sequence"/>
</dbReference>
<reference evidence="7 8" key="1">
    <citation type="submission" date="2013-01" db="EMBL/GenBank/DDBJ databases">
        <authorList>
            <person name="Bench S."/>
        </authorList>
    </citation>
    <scope>NUCLEOTIDE SEQUENCE [LARGE SCALE GENOMIC DNA]</scope>
    <source>
        <strain evidence="7 8">WH 0402</strain>
    </source>
</reference>
<organism evidence="7 8">
    <name type="scientific">Crocosphaera watsonii WH 0402</name>
    <dbReference type="NCBI Taxonomy" id="1284629"/>
    <lineage>
        <taxon>Bacteria</taxon>
        <taxon>Bacillati</taxon>
        <taxon>Cyanobacteriota</taxon>
        <taxon>Cyanophyceae</taxon>
        <taxon>Oscillatoriophycideae</taxon>
        <taxon>Chroococcales</taxon>
        <taxon>Aphanothecaceae</taxon>
        <taxon>Crocosphaera</taxon>
    </lineage>
</organism>
<dbReference type="Gene3D" id="2.40.30.170">
    <property type="match status" value="1"/>
</dbReference>
<dbReference type="GO" id="GO:0022857">
    <property type="term" value="F:transmembrane transporter activity"/>
    <property type="evidence" value="ECO:0007669"/>
    <property type="project" value="InterPro"/>
</dbReference>
<keyword evidence="3 4" id="KW-0175">Coiled coil</keyword>
<comment type="similarity">
    <text evidence="2">Belongs to the membrane fusion protein (MFP) (TC 8.A.1) family.</text>
</comment>
<feature type="domain" description="Multidrug resistance protein MdtA-like C-terminal permuted SH3" evidence="5">
    <location>
        <begin position="396"/>
        <end position="446"/>
    </location>
</feature>
<dbReference type="NCBIfam" id="TIGR01730">
    <property type="entry name" value="RND_mfp"/>
    <property type="match status" value="1"/>
</dbReference>
<accession>T2JZ13</accession>
<dbReference type="PANTHER" id="PTHR32347:SF14">
    <property type="entry name" value="EFFLUX SYSTEM COMPONENT YKNX-RELATED"/>
    <property type="match status" value="1"/>
</dbReference>
<dbReference type="AlphaFoldDB" id="T2JZ13"/>
<proteinExistence type="inferred from homology"/>
<dbReference type="Gene3D" id="2.40.50.100">
    <property type="match status" value="1"/>
</dbReference>
<gene>
    <name evidence="7" type="ORF">CWATWH0402_4791</name>
</gene>
<evidence type="ECO:0000256" key="3">
    <source>
        <dbReference type="ARBA" id="ARBA00023054"/>
    </source>
</evidence>
<evidence type="ECO:0000313" key="7">
    <source>
        <dbReference type="EMBL" id="CCQ70314.1"/>
    </source>
</evidence>
<dbReference type="InterPro" id="IPR006143">
    <property type="entry name" value="RND_pump_MFP"/>
</dbReference>
<dbReference type="InterPro" id="IPR058627">
    <property type="entry name" value="MdtA-like_C"/>
</dbReference>
<comment type="subcellular location">
    <subcellularLocation>
        <location evidence="1">Cell envelope</location>
    </subcellularLocation>
</comment>
<dbReference type="Pfam" id="PF25973">
    <property type="entry name" value="BSH_CzcB"/>
    <property type="match status" value="1"/>
</dbReference>
<protein>
    <submittedName>
        <fullName evidence="7">Uncharacterized protein</fullName>
    </submittedName>
</protein>
<dbReference type="InterPro" id="IPR050465">
    <property type="entry name" value="UPF0194_transport"/>
</dbReference>
<dbReference type="PRINTS" id="PR01490">
    <property type="entry name" value="RTXTOXIND"/>
</dbReference>
<evidence type="ECO:0000256" key="4">
    <source>
        <dbReference type="SAM" id="Coils"/>
    </source>
</evidence>
<dbReference type="GO" id="GO:0016020">
    <property type="term" value="C:membrane"/>
    <property type="evidence" value="ECO:0007669"/>
    <property type="project" value="InterPro"/>
</dbReference>
<sequence>MLVVISTGGWLSYDSMRNRSLEPLTVQSFTVKKDTVENLINESGIVELASQQTLKSPVTGGGIVERVLVQVGDRVKSGQILVMLRNPEQQTALAQQQLEIQKQELQLERNREKIIEASRKLQVARQEIEGLSVKEIEIQKQELQLKRNREKVIEQTKKLNAAQEELQELETLLEKGFIPDNEFQQQKDRVLIAESQLRDAELAVQLATLEFQSLENQRQSKQRELSKQVLIAQAQFQDAQSEVSTNTRELKRLTLEKQKFEQKIQNNFVRASFTGKVLDVNIKAGDVVRLGEPLLTLGDTSQELVTLELFPLDANQVKVNHPVRISLISPQAKSFTGRVQSISKVATSLNKNSSNATVTATVELDKPSKVLIPGSRVDAEIVLAARKNVVVLSRDLIQGSKSDAFVWVRDSQGKAQKRPISLGLEGLIKVEVTNGLEPGEEVIVPSADSPLKPGIPVNYPN</sequence>
<evidence type="ECO:0000259" key="5">
    <source>
        <dbReference type="Pfam" id="PF25967"/>
    </source>
</evidence>
<evidence type="ECO:0000256" key="1">
    <source>
        <dbReference type="ARBA" id="ARBA00004196"/>
    </source>
</evidence>
<evidence type="ECO:0000256" key="2">
    <source>
        <dbReference type="ARBA" id="ARBA00009477"/>
    </source>
</evidence>
<dbReference type="Pfam" id="PF25967">
    <property type="entry name" value="RND-MFP_C"/>
    <property type="match status" value="1"/>
</dbReference>
<dbReference type="PANTHER" id="PTHR32347">
    <property type="entry name" value="EFFLUX SYSTEM COMPONENT YKNX-RELATED"/>
    <property type="match status" value="1"/>
</dbReference>
<dbReference type="GO" id="GO:0030313">
    <property type="term" value="C:cell envelope"/>
    <property type="evidence" value="ECO:0007669"/>
    <property type="project" value="UniProtKB-SubCell"/>
</dbReference>
<feature type="domain" description="CzcB-like barrel-sandwich hybrid" evidence="6">
    <location>
        <begin position="61"/>
        <end position="299"/>
    </location>
</feature>
<feature type="coiled-coil region" evidence="4">
    <location>
        <begin position="93"/>
        <end position="172"/>
    </location>
</feature>
<evidence type="ECO:0000259" key="6">
    <source>
        <dbReference type="Pfam" id="PF25973"/>
    </source>
</evidence>
<comment type="caution">
    <text evidence="7">The sequence shown here is derived from an EMBL/GenBank/DDBJ whole genome shotgun (WGS) entry which is preliminary data.</text>
</comment>
<dbReference type="EMBL" id="CAQN01001166">
    <property type="protein sequence ID" value="CCQ70314.1"/>
    <property type="molecule type" value="Genomic_DNA"/>
</dbReference>
<feature type="coiled-coil region" evidence="4">
    <location>
        <begin position="197"/>
        <end position="263"/>
    </location>
</feature>
<evidence type="ECO:0000313" key="8">
    <source>
        <dbReference type="Proteomes" id="UP000018130"/>
    </source>
</evidence>
<dbReference type="Gene3D" id="2.40.420.20">
    <property type="match status" value="1"/>
</dbReference>
<reference evidence="7 8" key="2">
    <citation type="submission" date="2013-09" db="EMBL/GenBank/DDBJ databases">
        <title>Whole genome comparison of six Crocosphaera watsonii strains with differing phenotypes.</title>
        <authorList>
            <person name="Bench S.R."/>
            <person name="Heller P."/>
            <person name="Frank I."/>
            <person name="Arciniega M."/>
            <person name="Shilova I.N."/>
            <person name="Zehr J.P."/>
        </authorList>
    </citation>
    <scope>NUCLEOTIDE SEQUENCE [LARGE SCALE GENOMIC DNA]</scope>
    <source>
        <strain evidence="7 8">WH 0402</strain>
    </source>
</reference>
<name>T2JZ13_CROWT</name>